<dbReference type="AlphaFoldDB" id="A0A2P6SCU5"/>
<protein>
    <submittedName>
        <fullName evidence="1">Uncharacterized protein</fullName>
    </submittedName>
</protein>
<organism evidence="1 2">
    <name type="scientific">Rosa chinensis</name>
    <name type="common">China rose</name>
    <dbReference type="NCBI Taxonomy" id="74649"/>
    <lineage>
        <taxon>Eukaryota</taxon>
        <taxon>Viridiplantae</taxon>
        <taxon>Streptophyta</taxon>
        <taxon>Embryophyta</taxon>
        <taxon>Tracheophyta</taxon>
        <taxon>Spermatophyta</taxon>
        <taxon>Magnoliopsida</taxon>
        <taxon>eudicotyledons</taxon>
        <taxon>Gunneridae</taxon>
        <taxon>Pentapetalae</taxon>
        <taxon>rosids</taxon>
        <taxon>fabids</taxon>
        <taxon>Rosales</taxon>
        <taxon>Rosaceae</taxon>
        <taxon>Rosoideae</taxon>
        <taxon>Rosoideae incertae sedis</taxon>
        <taxon>Rosa</taxon>
    </lineage>
</organism>
<reference evidence="1 2" key="1">
    <citation type="journal article" date="2018" name="Nat. Genet.">
        <title>The Rosa genome provides new insights in the design of modern roses.</title>
        <authorList>
            <person name="Bendahmane M."/>
        </authorList>
    </citation>
    <scope>NUCLEOTIDE SEQUENCE [LARGE SCALE GENOMIC DNA]</scope>
    <source>
        <strain evidence="2">cv. Old Blush</strain>
    </source>
</reference>
<evidence type="ECO:0000313" key="1">
    <source>
        <dbReference type="EMBL" id="PRQ56500.1"/>
    </source>
</evidence>
<evidence type="ECO:0000313" key="2">
    <source>
        <dbReference type="Proteomes" id="UP000238479"/>
    </source>
</evidence>
<dbReference type="EMBL" id="PDCK01000039">
    <property type="protein sequence ID" value="PRQ56500.1"/>
    <property type="molecule type" value="Genomic_DNA"/>
</dbReference>
<sequence length="161" mass="18917">MIQESTEVNFWLLEYHPILMSIRERYYLPTDCRLGLQEIEDWEAKFSNHVMGVIGSADCDIKNKIYQPRHEDFVTVYNANNNRNPDKGFHEDYVGLLRFVRALVFDGADPGRDLPWEDVERELSNRFPQMLIQLFGFLFKTMSENDLSFLVDRRSSVSGDD</sequence>
<dbReference type="Gramene" id="PRQ56500">
    <property type="protein sequence ID" value="PRQ56500"/>
    <property type="gene ID" value="RchiOBHm_Chr1g0337081"/>
</dbReference>
<name>A0A2P6SCU5_ROSCH</name>
<comment type="caution">
    <text evidence="1">The sequence shown here is derived from an EMBL/GenBank/DDBJ whole genome shotgun (WGS) entry which is preliminary data.</text>
</comment>
<accession>A0A2P6SCU5</accession>
<proteinExistence type="predicted"/>
<keyword evidence="2" id="KW-1185">Reference proteome</keyword>
<gene>
    <name evidence="1" type="ORF">RchiOBHm_Chr1g0337081</name>
</gene>
<dbReference type="Proteomes" id="UP000238479">
    <property type="component" value="Chromosome 1"/>
</dbReference>
<dbReference type="OrthoDB" id="10532884at2759"/>